<organism evidence="1 2">
    <name type="scientific">Schistosoma margrebowiei</name>
    <dbReference type="NCBI Taxonomy" id="48269"/>
    <lineage>
        <taxon>Eukaryota</taxon>
        <taxon>Metazoa</taxon>
        <taxon>Spiralia</taxon>
        <taxon>Lophotrochozoa</taxon>
        <taxon>Platyhelminthes</taxon>
        <taxon>Trematoda</taxon>
        <taxon>Digenea</taxon>
        <taxon>Strigeidida</taxon>
        <taxon>Schistosomatoidea</taxon>
        <taxon>Schistosomatidae</taxon>
        <taxon>Schistosoma</taxon>
    </lineage>
</organism>
<dbReference type="AlphaFoldDB" id="A0A183MVS9"/>
<evidence type="ECO:0000313" key="2">
    <source>
        <dbReference type="Proteomes" id="UP000277204"/>
    </source>
</evidence>
<protein>
    <submittedName>
        <fullName evidence="1">Uncharacterized protein</fullName>
    </submittedName>
</protein>
<reference evidence="1 2" key="1">
    <citation type="submission" date="2018-11" db="EMBL/GenBank/DDBJ databases">
        <authorList>
            <consortium name="Pathogen Informatics"/>
        </authorList>
    </citation>
    <scope>NUCLEOTIDE SEQUENCE [LARGE SCALE GENOMIC DNA]</scope>
    <source>
        <strain evidence="1 2">Zambia</strain>
    </source>
</reference>
<gene>
    <name evidence="1" type="ORF">SMRZ_LOCUS20154</name>
</gene>
<evidence type="ECO:0000313" key="1">
    <source>
        <dbReference type="EMBL" id="VDP34455.1"/>
    </source>
</evidence>
<keyword evidence="2" id="KW-1185">Reference proteome</keyword>
<proteinExistence type="predicted"/>
<sequence length="69" mass="7761">MQGKTAIVAATVGFNIHKGKRMILRYNTACTNPITIDGEDLEDVKTLTYLDIVIDEHGRSAKQEQHIYN</sequence>
<dbReference type="EMBL" id="UZAI01018200">
    <property type="protein sequence ID" value="VDP34455.1"/>
    <property type="molecule type" value="Genomic_DNA"/>
</dbReference>
<accession>A0A183MVS9</accession>
<name>A0A183MVS9_9TREM</name>
<dbReference type="Proteomes" id="UP000277204">
    <property type="component" value="Unassembled WGS sequence"/>
</dbReference>